<dbReference type="InterPro" id="IPR003337">
    <property type="entry name" value="Trehalose_PPase"/>
</dbReference>
<feature type="compositionally biased region" description="Basic residues" evidence="1">
    <location>
        <begin position="147"/>
        <end position="159"/>
    </location>
</feature>
<evidence type="ECO:0000256" key="2">
    <source>
        <dbReference type="SAM" id="SignalP"/>
    </source>
</evidence>
<sequence>MSSLRNHRVIIASLFLPTTAVLGESNPPTPTIHVQDPSPAKPNGSSNPPFRHQPSRSLGGNTPLKSIVEDLKSRATSPGVTTPLTETSSNPFAKFASIASPRSNGTPANGASPSPPSPPSPLIPSLDRSINLTPRKFQTTHTDVHHTARLQRKQSRSSSRRPGDGYPVPRGEGYHPWHTAPNSHCNGGLKNAIDSVKERLTQELWVGTLGNSTDGFGQELRDSIDSRMRQLCASVPVWIPDAEFESCYDEFCHQVLWPCLHYAVPDAPKTKLFYESASFKQYMSVNNRFAEVIIANYREGDIIWINDYHLMLLPALLRANPKLANAPIGFFLHVAFPSSEIFRCLSVRESLLRGILAADLVGFQTASYARHFRQTVSRILALEALPKGIQVQGTFASGTGDHKGRFVCVGVFPMGIDVNALQEKRREPDVQYWVQLLRQRYTGMKMIVGRDKLDEVQGVRHKIEAFERFLKKNPEFQGKVVLIQVALQTTQWNELAGGVSDAVARVNAAFSTLTYQPIVFLHTQEVTFSQYLALLTVADAFLVTSLREGMALRTHEFVECQEGRHRPLILSEFTGSYSYSGFRSCIAVNPYDTRGTANAIYQALTMSDEEAHSRWEDLHNHVVTQTAQAFVMSFLTRCLRANTEHIAQTDLAMVPVIDMGRLLPRYKHSSKRLLLLDFEGAIWIRDMSRAGLLAPFEPQKRTLALLKRFADDPRNELWLLSGLPVKGVLDKIAAAVPGVGIVSENGCFIKTRETNKTPATWINMVANMNFTWKGPCVEILNYFTERTPGSFVEEREASIVWRFWTGPTDDCPDRQWARRQAAEAQNHIFDSLGERYGLRIIPGANSFLVLPNNVSRSTAVGAILHPGGPAQSPRSGLALSLSNVDEDDGASGDETRGVFAVSGDEKLLRRLNELDNAETVSTSRKGTDAKWKLDPKDVMSVLSQLAGVA</sequence>
<dbReference type="GO" id="GO:0005946">
    <property type="term" value="C:alpha,alpha-trehalose-phosphate synthase complex (UDP-forming)"/>
    <property type="evidence" value="ECO:0007669"/>
    <property type="project" value="TreeGrafter"/>
</dbReference>
<dbReference type="Pfam" id="PF02358">
    <property type="entry name" value="Trehalose_PPase"/>
    <property type="match status" value="1"/>
</dbReference>
<proteinExistence type="predicted"/>
<reference evidence="3" key="2">
    <citation type="journal article" date="2020" name="Nat. Commun.">
        <title>Large-scale genome sequencing of mycorrhizal fungi provides insights into the early evolution of symbiotic traits.</title>
        <authorList>
            <person name="Miyauchi S."/>
            <person name="Kiss E."/>
            <person name="Kuo A."/>
            <person name="Drula E."/>
            <person name="Kohler A."/>
            <person name="Sanchez-Garcia M."/>
            <person name="Morin E."/>
            <person name="Andreopoulos B."/>
            <person name="Barry K.W."/>
            <person name="Bonito G."/>
            <person name="Buee M."/>
            <person name="Carver A."/>
            <person name="Chen C."/>
            <person name="Cichocki N."/>
            <person name="Clum A."/>
            <person name="Culley D."/>
            <person name="Crous P.W."/>
            <person name="Fauchery L."/>
            <person name="Girlanda M."/>
            <person name="Hayes R.D."/>
            <person name="Keri Z."/>
            <person name="LaButti K."/>
            <person name="Lipzen A."/>
            <person name="Lombard V."/>
            <person name="Magnuson J."/>
            <person name="Maillard F."/>
            <person name="Murat C."/>
            <person name="Nolan M."/>
            <person name="Ohm R.A."/>
            <person name="Pangilinan J."/>
            <person name="Pereira M.F."/>
            <person name="Perotto S."/>
            <person name="Peter M."/>
            <person name="Pfister S."/>
            <person name="Riley R."/>
            <person name="Sitrit Y."/>
            <person name="Stielow J.B."/>
            <person name="Szollosi G."/>
            <person name="Zifcakova L."/>
            <person name="Stursova M."/>
            <person name="Spatafora J.W."/>
            <person name="Tedersoo L."/>
            <person name="Vaario L.M."/>
            <person name="Yamada A."/>
            <person name="Yan M."/>
            <person name="Wang P."/>
            <person name="Xu J."/>
            <person name="Bruns T."/>
            <person name="Baldrian P."/>
            <person name="Vilgalys R."/>
            <person name="Dunand C."/>
            <person name="Henrissat B."/>
            <person name="Grigoriev I.V."/>
            <person name="Hibbett D."/>
            <person name="Nagy L.G."/>
            <person name="Martin F.M."/>
        </authorList>
    </citation>
    <scope>NUCLEOTIDE SEQUENCE</scope>
    <source>
        <strain evidence="3">BED1</strain>
    </source>
</reference>
<comment type="caution">
    <text evidence="3">The sequence shown here is derived from an EMBL/GenBank/DDBJ whole genome shotgun (WGS) entry which is preliminary data.</text>
</comment>
<dbReference type="SUPFAM" id="SSF56784">
    <property type="entry name" value="HAD-like"/>
    <property type="match status" value="1"/>
</dbReference>
<keyword evidence="2" id="KW-0732">Signal</keyword>
<feature type="compositionally biased region" description="Polar residues" evidence="1">
    <location>
        <begin position="74"/>
        <end position="91"/>
    </location>
</feature>
<feature type="region of interest" description="Disordered" evidence="1">
    <location>
        <begin position="866"/>
        <end position="896"/>
    </location>
</feature>
<evidence type="ECO:0000313" key="3">
    <source>
        <dbReference type="EMBL" id="KAF8439720.1"/>
    </source>
</evidence>
<feature type="compositionally biased region" description="Polar residues" evidence="1">
    <location>
        <begin position="55"/>
        <end position="64"/>
    </location>
</feature>
<dbReference type="PANTHER" id="PTHR10788">
    <property type="entry name" value="TREHALOSE-6-PHOSPHATE SYNTHASE"/>
    <property type="match status" value="1"/>
</dbReference>
<dbReference type="AlphaFoldDB" id="A0AAD4BTK4"/>
<evidence type="ECO:0000313" key="4">
    <source>
        <dbReference type="Proteomes" id="UP001194468"/>
    </source>
</evidence>
<dbReference type="SUPFAM" id="SSF53756">
    <property type="entry name" value="UDP-Glycosyltransferase/glycogen phosphorylase"/>
    <property type="match status" value="1"/>
</dbReference>
<dbReference type="EMBL" id="WHUW01000013">
    <property type="protein sequence ID" value="KAF8439720.1"/>
    <property type="molecule type" value="Genomic_DNA"/>
</dbReference>
<protein>
    <submittedName>
        <fullName evidence="3">Glycosyltransferase family 20 protein</fullName>
    </submittedName>
</protein>
<accession>A0AAD4BTK4</accession>
<feature type="signal peptide" evidence="2">
    <location>
        <begin position="1"/>
        <end position="23"/>
    </location>
</feature>
<organism evidence="3 4">
    <name type="scientific">Boletus edulis BED1</name>
    <dbReference type="NCBI Taxonomy" id="1328754"/>
    <lineage>
        <taxon>Eukaryota</taxon>
        <taxon>Fungi</taxon>
        <taxon>Dikarya</taxon>
        <taxon>Basidiomycota</taxon>
        <taxon>Agaricomycotina</taxon>
        <taxon>Agaricomycetes</taxon>
        <taxon>Agaricomycetidae</taxon>
        <taxon>Boletales</taxon>
        <taxon>Boletineae</taxon>
        <taxon>Boletaceae</taxon>
        <taxon>Boletoideae</taxon>
        <taxon>Boletus</taxon>
    </lineage>
</organism>
<feature type="compositionally biased region" description="Polar residues" evidence="1">
    <location>
        <begin position="100"/>
        <end position="111"/>
    </location>
</feature>
<dbReference type="GO" id="GO:0003825">
    <property type="term" value="F:alpha,alpha-trehalose-phosphate synthase (UDP-forming) activity"/>
    <property type="evidence" value="ECO:0007669"/>
    <property type="project" value="TreeGrafter"/>
</dbReference>
<evidence type="ECO:0000256" key="1">
    <source>
        <dbReference type="SAM" id="MobiDB-lite"/>
    </source>
</evidence>
<feature type="chain" id="PRO_5041999807" evidence="2">
    <location>
        <begin position="24"/>
        <end position="949"/>
    </location>
</feature>
<reference evidence="3" key="1">
    <citation type="submission" date="2019-10" db="EMBL/GenBank/DDBJ databases">
        <authorList>
            <consortium name="DOE Joint Genome Institute"/>
            <person name="Kuo A."/>
            <person name="Miyauchi S."/>
            <person name="Kiss E."/>
            <person name="Drula E."/>
            <person name="Kohler A."/>
            <person name="Sanchez-Garcia M."/>
            <person name="Andreopoulos B."/>
            <person name="Barry K.W."/>
            <person name="Bonito G."/>
            <person name="Buee M."/>
            <person name="Carver A."/>
            <person name="Chen C."/>
            <person name="Cichocki N."/>
            <person name="Clum A."/>
            <person name="Culley D."/>
            <person name="Crous P.W."/>
            <person name="Fauchery L."/>
            <person name="Girlanda M."/>
            <person name="Hayes R."/>
            <person name="Keri Z."/>
            <person name="LaButti K."/>
            <person name="Lipzen A."/>
            <person name="Lombard V."/>
            <person name="Magnuson J."/>
            <person name="Maillard F."/>
            <person name="Morin E."/>
            <person name="Murat C."/>
            <person name="Nolan M."/>
            <person name="Ohm R."/>
            <person name="Pangilinan J."/>
            <person name="Pereira M."/>
            <person name="Perotto S."/>
            <person name="Peter M."/>
            <person name="Riley R."/>
            <person name="Sitrit Y."/>
            <person name="Stielow B."/>
            <person name="Szollosi G."/>
            <person name="Zifcakova L."/>
            <person name="Stursova M."/>
            <person name="Spatafora J.W."/>
            <person name="Tedersoo L."/>
            <person name="Vaario L.-M."/>
            <person name="Yamada A."/>
            <person name="Yan M."/>
            <person name="Wang P."/>
            <person name="Xu J."/>
            <person name="Bruns T."/>
            <person name="Baldrian P."/>
            <person name="Vilgalys R."/>
            <person name="Henrissat B."/>
            <person name="Grigoriev I.V."/>
            <person name="Hibbett D."/>
            <person name="Nagy L.G."/>
            <person name="Martin F.M."/>
        </authorList>
    </citation>
    <scope>NUCLEOTIDE SEQUENCE</scope>
    <source>
        <strain evidence="3">BED1</strain>
    </source>
</reference>
<dbReference type="Pfam" id="PF00982">
    <property type="entry name" value="Glyco_transf_20"/>
    <property type="match status" value="1"/>
</dbReference>
<dbReference type="InterPro" id="IPR036412">
    <property type="entry name" value="HAD-like_sf"/>
</dbReference>
<dbReference type="PANTHER" id="PTHR10788:SF15">
    <property type="entry name" value="TREHALOSE SYNTHASE COMPLEX REGULATORY SUBUNIT TPS3-RELATED"/>
    <property type="match status" value="1"/>
</dbReference>
<gene>
    <name evidence="3" type="ORF">L210DRAFT_967783</name>
</gene>
<dbReference type="GO" id="GO:0005829">
    <property type="term" value="C:cytosol"/>
    <property type="evidence" value="ECO:0007669"/>
    <property type="project" value="TreeGrafter"/>
</dbReference>
<feature type="compositionally biased region" description="Pro residues" evidence="1">
    <location>
        <begin position="113"/>
        <end position="122"/>
    </location>
</feature>
<dbReference type="InterPro" id="IPR001830">
    <property type="entry name" value="Glyco_trans_20"/>
</dbReference>
<keyword evidence="4" id="KW-1185">Reference proteome</keyword>
<dbReference type="GO" id="GO:0004805">
    <property type="term" value="F:trehalose-phosphatase activity"/>
    <property type="evidence" value="ECO:0007669"/>
    <property type="project" value="TreeGrafter"/>
</dbReference>
<dbReference type="Gene3D" id="3.40.50.2000">
    <property type="entry name" value="Glycogen Phosphorylase B"/>
    <property type="match status" value="2"/>
</dbReference>
<dbReference type="Proteomes" id="UP001194468">
    <property type="component" value="Unassembled WGS sequence"/>
</dbReference>
<feature type="compositionally biased region" description="Polar residues" evidence="1">
    <location>
        <begin position="128"/>
        <end position="141"/>
    </location>
</feature>
<dbReference type="GO" id="GO:0005992">
    <property type="term" value="P:trehalose biosynthetic process"/>
    <property type="evidence" value="ECO:0007669"/>
    <property type="project" value="InterPro"/>
</dbReference>
<name>A0AAD4BTK4_BOLED</name>
<dbReference type="CDD" id="cd03788">
    <property type="entry name" value="GT20_TPS"/>
    <property type="match status" value="1"/>
</dbReference>
<feature type="region of interest" description="Disordered" evidence="1">
    <location>
        <begin position="26"/>
        <end position="176"/>
    </location>
</feature>